<keyword evidence="2" id="KW-1185">Reference proteome</keyword>
<protein>
    <submittedName>
        <fullName evidence="1">Uncharacterized protein</fullName>
    </submittedName>
</protein>
<reference evidence="1" key="1">
    <citation type="submission" date="2023-04" db="EMBL/GenBank/DDBJ databases">
        <title>Draft Genome sequencing of Naganishia species isolated from polar environments using Oxford Nanopore Technology.</title>
        <authorList>
            <person name="Leo P."/>
            <person name="Venkateswaran K."/>
        </authorList>
    </citation>
    <scope>NUCLEOTIDE SEQUENCE</scope>
    <source>
        <strain evidence="1">MNA-CCFEE 5425</strain>
    </source>
</reference>
<evidence type="ECO:0000313" key="2">
    <source>
        <dbReference type="Proteomes" id="UP001243375"/>
    </source>
</evidence>
<gene>
    <name evidence="1" type="ORF">QFC22_006732</name>
</gene>
<accession>A0ACC2WF90</accession>
<sequence length="147" mass="16630">MERWDSLQKILLALTQLTLIGSIDFPKSFPLDLMHVLFDHVMPQLLSMWEGNFKAAMITREKNGKSKEDYVISAADWQTINTEVLKSNATTPAQLSRKVGSITARGYWNADTYAHFLIFLRPIVLKGILPECHEPTEPTDLTVLSPT</sequence>
<name>A0ACC2WF90_9TREE</name>
<evidence type="ECO:0000313" key="1">
    <source>
        <dbReference type="EMBL" id="KAJ9110410.1"/>
    </source>
</evidence>
<comment type="caution">
    <text evidence="1">The sequence shown here is derived from an EMBL/GenBank/DDBJ whole genome shotgun (WGS) entry which is preliminary data.</text>
</comment>
<dbReference type="EMBL" id="JASBWU010000041">
    <property type="protein sequence ID" value="KAJ9110410.1"/>
    <property type="molecule type" value="Genomic_DNA"/>
</dbReference>
<organism evidence="1 2">
    <name type="scientific">Naganishia vaughanmartiniae</name>
    <dbReference type="NCBI Taxonomy" id="1424756"/>
    <lineage>
        <taxon>Eukaryota</taxon>
        <taxon>Fungi</taxon>
        <taxon>Dikarya</taxon>
        <taxon>Basidiomycota</taxon>
        <taxon>Agaricomycotina</taxon>
        <taxon>Tremellomycetes</taxon>
        <taxon>Filobasidiales</taxon>
        <taxon>Filobasidiaceae</taxon>
        <taxon>Naganishia</taxon>
    </lineage>
</organism>
<dbReference type="Proteomes" id="UP001243375">
    <property type="component" value="Unassembled WGS sequence"/>
</dbReference>
<proteinExistence type="predicted"/>